<evidence type="ECO:0000313" key="2">
    <source>
        <dbReference type="EMBL" id="MFH6770003.1"/>
    </source>
</evidence>
<protein>
    <submittedName>
        <fullName evidence="2">DUF4136 domain-containing protein</fullName>
    </submittedName>
</protein>
<dbReference type="Pfam" id="PF13590">
    <property type="entry name" value="DUF4136"/>
    <property type="match status" value="1"/>
</dbReference>
<organism evidence="2 3">
    <name type="scientific">Gaetbulibacter aquiaggeris</name>
    <dbReference type="NCBI Taxonomy" id="1735373"/>
    <lineage>
        <taxon>Bacteria</taxon>
        <taxon>Pseudomonadati</taxon>
        <taxon>Bacteroidota</taxon>
        <taxon>Flavobacteriia</taxon>
        <taxon>Flavobacteriales</taxon>
        <taxon>Flavobacteriaceae</taxon>
        <taxon>Gaetbulibacter</taxon>
    </lineage>
</organism>
<feature type="domain" description="DUF4136" evidence="1">
    <location>
        <begin position="21"/>
        <end position="171"/>
    </location>
</feature>
<dbReference type="EMBL" id="JBAWKC010000005">
    <property type="protein sequence ID" value="MFH6770003.1"/>
    <property type="molecule type" value="Genomic_DNA"/>
</dbReference>
<comment type="caution">
    <text evidence="2">The sequence shown here is derived from an EMBL/GenBank/DDBJ whole genome shotgun (WGS) entry which is preliminary data.</text>
</comment>
<dbReference type="PROSITE" id="PS51257">
    <property type="entry name" value="PROKAR_LIPOPROTEIN"/>
    <property type="match status" value="1"/>
</dbReference>
<gene>
    <name evidence="2" type="ORF">V8G56_14720</name>
</gene>
<evidence type="ECO:0000313" key="3">
    <source>
        <dbReference type="Proteomes" id="UP001610104"/>
    </source>
</evidence>
<name>A0ABW7MUC1_9FLAO</name>
<dbReference type="InterPro" id="IPR025411">
    <property type="entry name" value="DUF4136"/>
</dbReference>
<accession>A0ABW7MUC1</accession>
<reference evidence="2 3" key="1">
    <citation type="submission" date="2024-02" db="EMBL/GenBank/DDBJ databases">
        <title>A Gaetbulibacter species isolated from tidal flats and genomic insights of their niches.</title>
        <authorList>
            <person name="Ye Y."/>
        </authorList>
    </citation>
    <scope>NUCLEOTIDE SEQUENCE [LARGE SCALE GENOMIC DNA]</scope>
    <source>
        <strain evidence="2 3">KEM-8</strain>
    </source>
</reference>
<dbReference type="RefSeq" id="WP_395439221.1">
    <property type="nucleotide sequence ID" value="NZ_JBAWKC010000005.1"/>
</dbReference>
<dbReference type="Gene3D" id="3.30.160.670">
    <property type="match status" value="1"/>
</dbReference>
<keyword evidence="3" id="KW-1185">Reference proteome</keyword>
<proteinExistence type="predicted"/>
<evidence type="ECO:0000259" key="1">
    <source>
        <dbReference type="Pfam" id="PF13590"/>
    </source>
</evidence>
<dbReference type="Proteomes" id="UP001610104">
    <property type="component" value="Unassembled WGS sequence"/>
</dbReference>
<sequence>MKRVLIIIFLFGVISCAPIRVNYDYDRETNFSEYKTYNYYSDMKTGLSELDTKRFLEALDAKLETLGITYSETPDFFIDIKSAAFQSNQQSSVGVGVGGTGRNMGGGVSFGIPIGQSSIIRQITIDFVDENLKQLFWQAVCESNYSPNRIPKEREAQLIAIVDKVFSGFPPKK</sequence>